<dbReference type="KEGG" id="vg:36841564"/>
<name>A0A2U7UF57_9VIRU</name>
<dbReference type="RefSeq" id="YP_009481105.1">
    <property type="nucleotide sequence ID" value="NC_037665.1"/>
</dbReference>
<reference evidence="1" key="1">
    <citation type="journal article" date="2018" name="Nat. Commun.">
        <title>Diversity and evolution of the emerging Pandoraviridae family.</title>
        <authorList>
            <person name="Legendre M."/>
            <person name="Fabre E."/>
            <person name="Poirot O."/>
            <person name="Jeudy S."/>
            <person name="Lartigue A."/>
            <person name="Alempic J.M."/>
            <person name="Beucher L."/>
            <person name="Philippe N."/>
            <person name="Bertaux L."/>
            <person name="Christo-Foroux E."/>
            <person name="Labadie K."/>
            <person name="Coute Y."/>
            <person name="Abergel C."/>
            <person name="Claverie J.M."/>
        </authorList>
    </citation>
    <scope>NUCLEOTIDE SEQUENCE [LARGE SCALE GENOMIC DNA]</scope>
    <source>
        <strain evidence="1">Macleodensis</strain>
    </source>
</reference>
<dbReference type="Proteomes" id="UP000249758">
    <property type="component" value="Segment"/>
</dbReference>
<dbReference type="EMBL" id="MG011691">
    <property type="protein sequence ID" value="AVK77109.1"/>
    <property type="molecule type" value="Genomic_DNA"/>
</dbReference>
<dbReference type="GeneID" id="36841564"/>
<proteinExistence type="predicted"/>
<gene>
    <name evidence="1" type="ORF">pmac_cds_421</name>
</gene>
<organism evidence="1">
    <name type="scientific">Pandoravirus macleodensis</name>
    <dbReference type="NCBI Taxonomy" id="2107707"/>
    <lineage>
        <taxon>Viruses</taxon>
        <taxon>Pandoravirus</taxon>
    </lineage>
</organism>
<accession>A0A2U7UF57</accession>
<evidence type="ECO:0000313" key="1">
    <source>
        <dbReference type="EMBL" id="AVK77109.1"/>
    </source>
</evidence>
<sequence>MDANDAVSTMASGGRTMVTAEVRKGLQVLREEWNRHTPDNPICPSDRLFNGMTIEAFTHAFVLIGHKRRYNKSVVSRKATQPYDDEAR</sequence>
<protein>
    <submittedName>
        <fullName evidence="1">Uncharacterized protein</fullName>
    </submittedName>
</protein>